<evidence type="ECO:0000259" key="2">
    <source>
        <dbReference type="SMART" id="SM01043"/>
    </source>
</evidence>
<feature type="repeat" description="TPR" evidence="1">
    <location>
        <begin position="622"/>
        <end position="655"/>
    </location>
</feature>
<organism evidence="3 4">
    <name type="scientific">candidate division TA06 bacterium DG_78</name>
    <dbReference type="NCBI Taxonomy" id="1703772"/>
    <lineage>
        <taxon>Bacteria</taxon>
        <taxon>Bacteria division TA06</taxon>
    </lineage>
</organism>
<feature type="domain" description="Bacterial transcriptional activator" evidence="2">
    <location>
        <begin position="921"/>
        <end position="1063"/>
    </location>
</feature>
<comment type="caution">
    <text evidence="3">The sequence shown here is derived from an EMBL/GenBank/DDBJ whole genome shotgun (WGS) entry which is preliminary data.</text>
</comment>
<keyword evidence="1" id="KW-0802">TPR repeat</keyword>
<dbReference type="InterPro" id="IPR036388">
    <property type="entry name" value="WH-like_DNA-bd_sf"/>
</dbReference>
<dbReference type="PANTHER" id="PTHR35807">
    <property type="entry name" value="TRANSCRIPTIONAL REGULATOR REDD-RELATED"/>
    <property type="match status" value="1"/>
</dbReference>
<accession>A0A0S7YFW5</accession>
<dbReference type="AlphaFoldDB" id="A0A0S7YFW5"/>
<feature type="repeat" description="TPR" evidence="1">
    <location>
        <begin position="462"/>
        <end position="495"/>
    </location>
</feature>
<dbReference type="InterPro" id="IPR059106">
    <property type="entry name" value="WHD_MalT"/>
</dbReference>
<dbReference type="SMART" id="SM01043">
    <property type="entry name" value="BTAD"/>
    <property type="match status" value="1"/>
</dbReference>
<dbReference type="InterPro" id="IPR005158">
    <property type="entry name" value="BTAD"/>
</dbReference>
<sequence length="1064" mass="124470">MVSGEHNLIILSKLQAPQITTKTLRRMRLIDSLQKNLGKKVILLCAGAGYGKTTLLSQFLLRKKISYVYYHLEKSDAEPAVFLSYLITGLRKMKPGFGKKTERLSRFFNYPKKYLEVIAGTFINEAIEWLQKDVYIILEDYHELTPSDQIDRILDYMVRHLPPQLHFIITSRTVPMVFSPLMRARDEIFEINSHELKFTKNEIKHLFAKIYEMPLKNQEAQWIEEHSEGWPTSLRLMLQSSDYLEGIKSSDYVRKILDSYHRSQANLFNYFVQEIFSKESKTTQRFLLDCSILEWLTTELCNAVTRRKDSETILSNLTTRNAFLFNIPGVGYRFHNLFKNFLQSKFINITRKKRIYRRAGTFYIKGKNLEHALRFFLAAEEFKKAASLIEKIGTGLTEQGKNAILCSYIEQIPQAILNQRPKLLMNYVQSLIYVGRADEARIHCLRAVKLLHKSRKNRTQYADALYRLGGIYLNEVKYIVAKKWLLRALRACPQNSHLTRASILNSIGSADNEIGGRHLRKAVQYFEEALQIAQRNKYKELEASILNNWAWCELKLGNLYQAYLKYSKMVMLLRKHYSFGCGAGFYNASQVSLLLGHNEEARSILDLGIKTCNAHSDIWSMARLWHGYALLYEELGDIEKAKQFISKSLDVYEKLSLVRLIINALNEMSKMYILTGELNFAWRNLSAVWWFKKNRDDAEAIPILLTEAKLKMAQGKYKEAEDILSKELQLAQKSKQIYDSFLITIELSKVYHKQGEIKKTSAVLKEAIVTSKTKEYNYLLLKELQKEQWMLPMIKKENIEKNYVVSLVKKSHIDIHWIGACLFGVPKVSIDGHAIAESVWKTANAKKLFFYLLLQKQENVSQDSIMRAFWPHASHKTGCANLRKTIQYIRETIKSQVVTSSDIIVSHKGMYQLASHFSIELDTDEFENVVNQAKTLKPPDERSRVYLQKAISLYKDGFAVGWYDEWIEDNRRYYENLYEDCCNMMARIFFDIKRFKHASVWYKKLLSLNFYNEEYHRQLMMTYAYLKRYHEITRHYENLKKILKEELNTVPQQATVHLYSTLVK</sequence>
<dbReference type="Pfam" id="PF25873">
    <property type="entry name" value="WHD_MalT"/>
    <property type="match status" value="1"/>
</dbReference>
<reference evidence="3 4" key="1">
    <citation type="journal article" date="2015" name="Microbiome">
        <title>Genomic resolution of linkages in carbon, nitrogen, and sulfur cycling among widespread estuary sediment bacteria.</title>
        <authorList>
            <person name="Baker B.J."/>
            <person name="Lazar C.S."/>
            <person name="Teske A.P."/>
            <person name="Dick G.J."/>
        </authorList>
    </citation>
    <scope>NUCLEOTIDE SEQUENCE [LARGE SCALE GENOMIC DNA]</scope>
    <source>
        <strain evidence="3">DG_78</strain>
    </source>
</reference>
<dbReference type="EMBL" id="LJNI01000044">
    <property type="protein sequence ID" value="KPJ73049.1"/>
    <property type="molecule type" value="Genomic_DNA"/>
</dbReference>
<dbReference type="Pfam" id="PF03704">
    <property type="entry name" value="BTAD"/>
    <property type="match status" value="1"/>
</dbReference>
<dbReference type="Gene3D" id="1.10.10.10">
    <property type="entry name" value="Winged helix-like DNA-binding domain superfamily/Winged helix DNA-binding domain"/>
    <property type="match status" value="1"/>
</dbReference>
<dbReference type="InterPro" id="IPR051677">
    <property type="entry name" value="AfsR-DnrI-RedD_regulator"/>
</dbReference>
<dbReference type="Proteomes" id="UP000051012">
    <property type="component" value="Unassembled WGS sequence"/>
</dbReference>
<evidence type="ECO:0000313" key="3">
    <source>
        <dbReference type="EMBL" id="KPJ73049.1"/>
    </source>
</evidence>
<name>A0A0S7YFW5_UNCT6</name>
<dbReference type="SMART" id="SM00028">
    <property type="entry name" value="TPR"/>
    <property type="match status" value="6"/>
</dbReference>
<proteinExistence type="predicted"/>
<dbReference type="Gene3D" id="1.25.40.10">
    <property type="entry name" value="Tetratricopeptide repeat domain"/>
    <property type="match status" value="4"/>
</dbReference>
<evidence type="ECO:0000256" key="1">
    <source>
        <dbReference type="PROSITE-ProRule" id="PRU00339"/>
    </source>
</evidence>
<dbReference type="InterPro" id="IPR019734">
    <property type="entry name" value="TPR_rpt"/>
</dbReference>
<dbReference type="Gene3D" id="3.40.50.300">
    <property type="entry name" value="P-loop containing nucleotide triphosphate hydrolases"/>
    <property type="match status" value="1"/>
</dbReference>
<dbReference type="Pfam" id="PF13181">
    <property type="entry name" value="TPR_8"/>
    <property type="match status" value="1"/>
</dbReference>
<protein>
    <recommendedName>
        <fullName evidence="2">Bacterial transcriptional activator domain-containing protein</fullName>
    </recommendedName>
</protein>
<dbReference type="SUPFAM" id="SSF52540">
    <property type="entry name" value="P-loop containing nucleoside triphosphate hydrolases"/>
    <property type="match status" value="1"/>
</dbReference>
<evidence type="ECO:0000313" key="4">
    <source>
        <dbReference type="Proteomes" id="UP000051012"/>
    </source>
</evidence>
<dbReference type="InterPro" id="IPR011990">
    <property type="entry name" value="TPR-like_helical_dom_sf"/>
</dbReference>
<gene>
    <name evidence="3" type="ORF">AMJ52_04415</name>
</gene>
<dbReference type="InterPro" id="IPR027417">
    <property type="entry name" value="P-loop_NTPase"/>
</dbReference>
<dbReference type="PROSITE" id="PS50005">
    <property type="entry name" value="TPR"/>
    <property type="match status" value="2"/>
</dbReference>
<dbReference type="SUPFAM" id="SSF48452">
    <property type="entry name" value="TPR-like"/>
    <property type="match status" value="3"/>
</dbReference>